<keyword evidence="2" id="KW-0178">Competence</keyword>
<keyword evidence="5" id="KW-1185">Reference proteome</keyword>
<comment type="subcellular location">
    <subcellularLocation>
        <location evidence="1">Cell surface</location>
    </subcellularLocation>
</comment>
<keyword evidence="3" id="KW-0812">Transmembrane</keyword>
<gene>
    <name evidence="4" type="ORF">AB986_16825</name>
</gene>
<evidence type="ECO:0000313" key="4">
    <source>
        <dbReference type="EMBL" id="KMM37509.1"/>
    </source>
</evidence>
<dbReference type="GO" id="GO:0030420">
    <property type="term" value="P:establishment of competence for transformation"/>
    <property type="evidence" value="ECO:0007669"/>
    <property type="project" value="UniProtKB-KW"/>
</dbReference>
<dbReference type="EMBL" id="LELK01000004">
    <property type="protein sequence ID" value="KMM37509.1"/>
    <property type="molecule type" value="Genomic_DNA"/>
</dbReference>
<evidence type="ECO:0000256" key="2">
    <source>
        <dbReference type="ARBA" id="ARBA00023287"/>
    </source>
</evidence>
<feature type="transmembrane region" description="Helical" evidence="3">
    <location>
        <begin position="37"/>
        <end position="56"/>
    </location>
</feature>
<feature type="transmembrane region" description="Helical" evidence="3">
    <location>
        <begin position="7"/>
        <end position="25"/>
    </location>
</feature>
<keyword evidence="3" id="KW-0472">Membrane</keyword>
<proteinExistence type="predicted"/>
<protein>
    <recommendedName>
        <fullName evidence="6">Prepilin-type N-terminal cleavage/methylation domain-containing protein</fullName>
    </recommendedName>
</protein>
<dbReference type="Pfam" id="PF07963">
    <property type="entry name" value="N_methyl"/>
    <property type="match status" value="1"/>
</dbReference>
<reference evidence="4" key="1">
    <citation type="submission" date="2015-06" db="EMBL/GenBank/DDBJ databases">
        <authorList>
            <person name="Liu B."/>
            <person name="Wang J."/>
            <person name="Zhu Y."/>
            <person name="Liu G."/>
            <person name="Chen Q."/>
            <person name="Zheng C."/>
            <person name="Che J."/>
            <person name="Ge C."/>
            <person name="Shi H."/>
            <person name="Pan Z."/>
            <person name="Liu X."/>
        </authorList>
    </citation>
    <scope>NUCLEOTIDE SEQUENCE [LARGE SCALE GENOMIC DNA]</scope>
    <source>
        <strain evidence="4">DSM 16346</strain>
    </source>
</reference>
<comment type="caution">
    <text evidence="4">The sequence shown here is derived from an EMBL/GenBank/DDBJ whole genome shotgun (WGS) entry which is preliminary data.</text>
</comment>
<dbReference type="InterPro" id="IPR012902">
    <property type="entry name" value="N_methyl_site"/>
</dbReference>
<dbReference type="AlphaFoldDB" id="A0A0J6CZS6"/>
<dbReference type="NCBIfam" id="TIGR02532">
    <property type="entry name" value="IV_pilin_GFxxxE"/>
    <property type="match status" value="1"/>
</dbReference>
<evidence type="ECO:0000256" key="3">
    <source>
        <dbReference type="SAM" id="Phobius"/>
    </source>
</evidence>
<evidence type="ECO:0008006" key="6">
    <source>
        <dbReference type="Google" id="ProtNLM"/>
    </source>
</evidence>
<accession>A0A0J6CZS6</accession>
<keyword evidence="3" id="KW-1133">Transmembrane helix</keyword>
<name>A0A0J6CZS6_9BACL</name>
<dbReference type="Proteomes" id="UP000035996">
    <property type="component" value="Unassembled WGS sequence"/>
</dbReference>
<evidence type="ECO:0000256" key="1">
    <source>
        <dbReference type="ARBA" id="ARBA00004241"/>
    </source>
</evidence>
<sequence length="76" mass="8581">MLQNDKGFTLIEILVSLTLLTSTLFKQPLKGKLKLLILAAINIKNIILPIFSYLSIKKMSLLAYRSHTTLISLTYT</sequence>
<dbReference type="GO" id="GO:0009986">
    <property type="term" value="C:cell surface"/>
    <property type="evidence" value="ECO:0007669"/>
    <property type="project" value="UniProtKB-SubCell"/>
</dbReference>
<organism evidence="4 5">
    <name type="scientific">Guptibacillus hwajinpoensis</name>
    <dbReference type="NCBI Taxonomy" id="208199"/>
    <lineage>
        <taxon>Bacteria</taxon>
        <taxon>Bacillati</taxon>
        <taxon>Bacillota</taxon>
        <taxon>Bacilli</taxon>
        <taxon>Bacillales</taxon>
        <taxon>Guptibacillaceae</taxon>
        <taxon>Guptibacillus</taxon>
    </lineage>
</organism>
<evidence type="ECO:0000313" key="5">
    <source>
        <dbReference type="Proteomes" id="UP000035996"/>
    </source>
</evidence>